<evidence type="ECO:0000256" key="8">
    <source>
        <dbReference type="SAM" id="Phobius"/>
    </source>
</evidence>
<evidence type="ECO:0000313" key="9">
    <source>
        <dbReference type="EMBL" id="TRY79254.1"/>
    </source>
</evidence>
<feature type="transmembrane region" description="Helical" evidence="8">
    <location>
        <begin position="231"/>
        <end position="251"/>
    </location>
</feature>
<comment type="caution">
    <text evidence="9">The sequence shown here is derived from an EMBL/GenBank/DDBJ whole genome shotgun (WGS) entry which is preliminary data.</text>
</comment>
<accession>A0A553PNK0</accession>
<feature type="transmembrane region" description="Helical" evidence="8">
    <location>
        <begin position="205"/>
        <end position="225"/>
    </location>
</feature>
<evidence type="ECO:0000256" key="5">
    <source>
        <dbReference type="ARBA" id="ARBA00023136"/>
    </source>
</evidence>
<evidence type="ECO:0008006" key="11">
    <source>
        <dbReference type="Google" id="ProtNLM"/>
    </source>
</evidence>
<keyword evidence="5 8" id="KW-0472">Membrane</keyword>
<evidence type="ECO:0000256" key="4">
    <source>
        <dbReference type="ARBA" id="ARBA00022989"/>
    </source>
</evidence>
<name>A0A553PNK0_TIGCA</name>
<sequence>AQINHALGAIHLYVMIGSEADKANKALLKDVVRLIWLEDISDDKIMIKQLKCGEWSNTHIWTRHKALQFQFSDLFQSFQFCRQPLFTIPVFAVAANNLFMLKNPLTKTVDFHGFERSMVEEFGKDIGFQTKLVFSRFGDINGTDALGLVHSGKAEMTMGFLSLTHLRSRYFAFSYPHEDSSIGMFMQRPNSLKKWLAMVWPLDDLTWLAIIANVLLFTVAFWLWLGPRRTSIFSAFGVVLSFILKKGLTGYHLNGRIRSHKTRLFLLGWIAAIVFLKIWYKTTLRAVLISPWQHSPPETMEDVLKEKPTLFVLSGGAPDRFLSVSVTKQFTGLLG</sequence>
<feature type="non-terminal residue" evidence="9">
    <location>
        <position position="1"/>
    </location>
</feature>
<dbReference type="InterPro" id="IPR052192">
    <property type="entry name" value="Insect_Ionotropic_Sensory_Rcpt"/>
</dbReference>
<dbReference type="SUPFAM" id="SSF53850">
    <property type="entry name" value="Periplasmic binding protein-like II"/>
    <property type="match status" value="1"/>
</dbReference>
<evidence type="ECO:0000256" key="7">
    <source>
        <dbReference type="ARBA" id="ARBA00023180"/>
    </source>
</evidence>
<evidence type="ECO:0000313" key="10">
    <source>
        <dbReference type="Proteomes" id="UP000318571"/>
    </source>
</evidence>
<dbReference type="Proteomes" id="UP000318571">
    <property type="component" value="Chromosome 6"/>
</dbReference>
<reference evidence="9 10" key="1">
    <citation type="journal article" date="2018" name="Nat. Ecol. Evol.">
        <title>Genomic signatures of mitonuclear coevolution across populations of Tigriopus californicus.</title>
        <authorList>
            <person name="Barreto F.S."/>
            <person name="Watson E.T."/>
            <person name="Lima T.G."/>
            <person name="Willett C.S."/>
            <person name="Edmands S."/>
            <person name="Li W."/>
            <person name="Burton R.S."/>
        </authorList>
    </citation>
    <scope>NUCLEOTIDE SEQUENCE [LARGE SCALE GENOMIC DNA]</scope>
    <source>
        <strain evidence="9 10">San Diego</strain>
    </source>
</reference>
<dbReference type="PANTHER" id="PTHR42643:SF24">
    <property type="entry name" value="IONOTROPIC RECEPTOR 60A"/>
    <property type="match status" value="1"/>
</dbReference>
<keyword evidence="7" id="KW-0325">Glycoprotein</keyword>
<keyword evidence="4 8" id="KW-1133">Transmembrane helix</keyword>
<dbReference type="GO" id="GO:0005886">
    <property type="term" value="C:plasma membrane"/>
    <property type="evidence" value="ECO:0007669"/>
    <property type="project" value="UniProtKB-SubCell"/>
</dbReference>
<feature type="transmembrane region" description="Helical" evidence="8">
    <location>
        <begin position="263"/>
        <end position="280"/>
    </location>
</feature>
<keyword evidence="6" id="KW-0675">Receptor</keyword>
<proteinExistence type="predicted"/>
<evidence type="ECO:0000256" key="3">
    <source>
        <dbReference type="ARBA" id="ARBA00022692"/>
    </source>
</evidence>
<evidence type="ECO:0000256" key="6">
    <source>
        <dbReference type="ARBA" id="ARBA00023170"/>
    </source>
</evidence>
<protein>
    <recommendedName>
        <fullName evidence="11">Ionotropic glutamate receptor L-glutamate and glycine-binding domain-containing protein</fullName>
    </recommendedName>
</protein>
<dbReference type="EMBL" id="VCGU01000002">
    <property type="protein sequence ID" value="TRY79254.1"/>
    <property type="molecule type" value="Genomic_DNA"/>
</dbReference>
<dbReference type="PANTHER" id="PTHR42643">
    <property type="entry name" value="IONOTROPIC RECEPTOR 20A-RELATED"/>
    <property type="match status" value="1"/>
</dbReference>
<keyword evidence="10" id="KW-1185">Reference proteome</keyword>
<keyword evidence="3 8" id="KW-0812">Transmembrane</keyword>
<comment type="subcellular location">
    <subcellularLocation>
        <location evidence="1">Cell membrane</location>
        <topology evidence="1">Multi-pass membrane protein</topology>
    </subcellularLocation>
</comment>
<evidence type="ECO:0000256" key="1">
    <source>
        <dbReference type="ARBA" id="ARBA00004651"/>
    </source>
</evidence>
<gene>
    <name evidence="9" type="ORF">TCAL_16082</name>
</gene>
<dbReference type="AlphaFoldDB" id="A0A553PNK0"/>
<keyword evidence="2" id="KW-1003">Cell membrane</keyword>
<organism evidence="9 10">
    <name type="scientific">Tigriopus californicus</name>
    <name type="common">Marine copepod</name>
    <dbReference type="NCBI Taxonomy" id="6832"/>
    <lineage>
        <taxon>Eukaryota</taxon>
        <taxon>Metazoa</taxon>
        <taxon>Ecdysozoa</taxon>
        <taxon>Arthropoda</taxon>
        <taxon>Crustacea</taxon>
        <taxon>Multicrustacea</taxon>
        <taxon>Hexanauplia</taxon>
        <taxon>Copepoda</taxon>
        <taxon>Harpacticoida</taxon>
        <taxon>Harpacticidae</taxon>
        <taxon>Tigriopus</taxon>
    </lineage>
</organism>
<dbReference type="Gene3D" id="3.40.190.10">
    <property type="entry name" value="Periplasmic binding protein-like II"/>
    <property type="match status" value="1"/>
</dbReference>
<evidence type="ECO:0000256" key="2">
    <source>
        <dbReference type="ARBA" id="ARBA00022475"/>
    </source>
</evidence>